<feature type="transmembrane region" description="Helical" evidence="1">
    <location>
        <begin position="49"/>
        <end position="72"/>
    </location>
</feature>
<evidence type="ECO:0000313" key="2">
    <source>
        <dbReference type="EMBL" id="SEJ97792.1"/>
    </source>
</evidence>
<dbReference type="PANTHER" id="PTHR23547">
    <property type="entry name" value="MAJOR FACILITATOR SUPERFAMILY DOMAIN, GENERAL SUBSTRATE TRANSPORTER"/>
    <property type="match status" value="1"/>
</dbReference>
<dbReference type="PANTHER" id="PTHR23547:SF1">
    <property type="entry name" value="MAJOR FACILITATOR SUPERFAMILY MFS_1"/>
    <property type="match status" value="1"/>
</dbReference>
<feature type="transmembrane region" description="Helical" evidence="1">
    <location>
        <begin position="393"/>
        <end position="412"/>
    </location>
</feature>
<keyword evidence="3" id="KW-1185">Reference proteome</keyword>
<feature type="transmembrane region" description="Helical" evidence="1">
    <location>
        <begin position="221"/>
        <end position="247"/>
    </location>
</feature>
<protein>
    <recommendedName>
        <fullName evidence="4">Major Facilitator Superfamily protein</fullName>
    </recommendedName>
</protein>
<keyword evidence="1" id="KW-0812">Transmembrane</keyword>
<feature type="transmembrane region" description="Helical" evidence="1">
    <location>
        <begin position="155"/>
        <end position="172"/>
    </location>
</feature>
<dbReference type="Gene3D" id="1.20.1250.20">
    <property type="entry name" value="MFS general substrate transporter like domains"/>
    <property type="match status" value="1"/>
</dbReference>
<reference evidence="2 3" key="1">
    <citation type="submission" date="2016-10" db="EMBL/GenBank/DDBJ databases">
        <authorList>
            <person name="de Groot N.N."/>
        </authorList>
    </citation>
    <scope>NUCLEOTIDE SEQUENCE [LARGE SCALE GENOMIC DNA]</scope>
    <source>
        <strain evidence="2 3">DSM 29340</strain>
    </source>
</reference>
<dbReference type="SUPFAM" id="SSF103473">
    <property type="entry name" value="MFS general substrate transporter"/>
    <property type="match status" value="1"/>
</dbReference>
<feature type="transmembrane region" description="Helical" evidence="1">
    <location>
        <begin position="367"/>
        <end position="387"/>
    </location>
</feature>
<proteinExistence type="predicted"/>
<accession>A0A1H7DE17</accession>
<dbReference type="STRING" id="1227549.SAMN05444007_11052"/>
<organism evidence="2 3">
    <name type="scientific">Cribrihabitans marinus</name>
    <dbReference type="NCBI Taxonomy" id="1227549"/>
    <lineage>
        <taxon>Bacteria</taxon>
        <taxon>Pseudomonadati</taxon>
        <taxon>Pseudomonadota</taxon>
        <taxon>Alphaproteobacteria</taxon>
        <taxon>Rhodobacterales</taxon>
        <taxon>Paracoccaceae</taxon>
        <taxon>Cribrihabitans</taxon>
    </lineage>
</organism>
<evidence type="ECO:0000313" key="3">
    <source>
        <dbReference type="Proteomes" id="UP000199379"/>
    </source>
</evidence>
<feature type="transmembrane region" description="Helical" evidence="1">
    <location>
        <begin position="12"/>
        <end position="37"/>
    </location>
</feature>
<feature type="transmembrane region" description="Helical" evidence="1">
    <location>
        <begin position="327"/>
        <end position="355"/>
    </location>
</feature>
<evidence type="ECO:0008006" key="4">
    <source>
        <dbReference type="Google" id="ProtNLM"/>
    </source>
</evidence>
<feature type="transmembrane region" description="Helical" evidence="1">
    <location>
        <begin position="79"/>
        <end position="95"/>
    </location>
</feature>
<dbReference type="Proteomes" id="UP000199379">
    <property type="component" value="Unassembled WGS sequence"/>
</dbReference>
<feature type="transmembrane region" description="Helical" evidence="1">
    <location>
        <begin position="101"/>
        <end position="120"/>
    </location>
</feature>
<sequence>MRDTSTRPEGLSAYIAVTAAYWAFMLTDGALRMLVLLHFHTLGFSPVQLAYLFVLYEIAGMVTNLTAGWIAARFGLTSTLYAGLGIQVLALLALTQLDPGWAIGASVAFVMLVQGASGVAKDLAKMSSKSAVKILAPKEGDGLFRWVAILTGSKNAVKGLGFLLGAALLATFGFTPAILGMAAVLFVILVAVLIAMPAGLPKGRKGARFSEVFSKSANVNWLSLARVFLFGARDVWFVVGIPIYFYAVLSDGSEAGNRAAFFLIGTFMALWIILYGAVQAGAPRLLRAGTRDEAQLFGAARGWAWVLAAVPATLTAAAWAAPGPETWLTLTLVAGLLVFGGVFAINSALHSYLILAFTRAERVTMDVGFYYMANAGGRLAGTVLSGLTYQAGGLTLMLATATVMVAASALAAGRLTGETKEVEAT</sequence>
<feature type="transmembrane region" description="Helical" evidence="1">
    <location>
        <begin position="178"/>
        <end position="200"/>
    </location>
</feature>
<name>A0A1H7DE17_9RHOB</name>
<dbReference type="NCBIfam" id="NF033734">
    <property type="entry name" value="MFS_ArsJ"/>
    <property type="match status" value="1"/>
</dbReference>
<dbReference type="EMBL" id="FNYD01000010">
    <property type="protein sequence ID" value="SEJ97792.1"/>
    <property type="molecule type" value="Genomic_DNA"/>
</dbReference>
<evidence type="ECO:0000256" key="1">
    <source>
        <dbReference type="SAM" id="Phobius"/>
    </source>
</evidence>
<keyword evidence="1" id="KW-1133">Transmembrane helix</keyword>
<feature type="transmembrane region" description="Helical" evidence="1">
    <location>
        <begin position="303"/>
        <end position="321"/>
    </location>
</feature>
<dbReference type="InterPro" id="IPR047769">
    <property type="entry name" value="MFS_ArsJ"/>
</dbReference>
<gene>
    <name evidence="2" type="ORF">SAMN05444007_11052</name>
</gene>
<feature type="transmembrane region" description="Helical" evidence="1">
    <location>
        <begin position="259"/>
        <end position="282"/>
    </location>
</feature>
<dbReference type="OrthoDB" id="186809at2"/>
<dbReference type="RefSeq" id="WP_092369495.1">
    <property type="nucleotide sequence ID" value="NZ_BMGV01000010.1"/>
</dbReference>
<keyword evidence="1" id="KW-0472">Membrane</keyword>
<dbReference type="AlphaFoldDB" id="A0A1H7DE17"/>
<dbReference type="InterPro" id="IPR036259">
    <property type="entry name" value="MFS_trans_sf"/>
</dbReference>